<evidence type="ECO:0000256" key="2">
    <source>
        <dbReference type="ARBA" id="ARBA00022723"/>
    </source>
</evidence>
<dbReference type="GO" id="GO:0006308">
    <property type="term" value="P:DNA catabolic process"/>
    <property type="evidence" value="ECO:0007669"/>
    <property type="project" value="InterPro"/>
</dbReference>
<dbReference type="AlphaFoldDB" id="A0A7X0JS99"/>
<comment type="caution">
    <text evidence="8">The sequence shown here is derived from an EMBL/GenBank/DDBJ whole genome shotgun (WGS) entry which is preliminary data.</text>
</comment>
<keyword evidence="2" id="KW-0479">Metal-binding</keyword>
<evidence type="ECO:0000313" key="8">
    <source>
        <dbReference type="EMBL" id="MBB6520889.1"/>
    </source>
</evidence>
<evidence type="ECO:0008006" key="10">
    <source>
        <dbReference type="Google" id="ProtNLM"/>
    </source>
</evidence>
<dbReference type="Pfam" id="PF02265">
    <property type="entry name" value="S1-P1_nuclease"/>
    <property type="match status" value="1"/>
</dbReference>
<dbReference type="InterPro" id="IPR003154">
    <property type="entry name" value="S1/P1nuclease"/>
</dbReference>
<evidence type="ECO:0000256" key="1">
    <source>
        <dbReference type="ARBA" id="ARBA00022722"/>
    </source>
</evidence>
<dbReference type="PANTHER" id="PTHR33146">
    <property type="entry name" value="ENDONUCLEASE 4"/>
    <property type="match status" value="1"/>
</dbReference>
<dbReference type="RefSeq" id="WP_166850004.1">
    <property type="nucleotide sequence ID" value="NZ_JAAONY010000001.1"/>
</dbReference>
<proteinExistence type="predicted"/>
<keyword evidence="9" id="KW-1185">Reference proteome</keyword>
<keyword evidence="6" id="KW-0325">Glycoprotein</keyword>
<keyword evidence="5" id="KW-1015">Disulfide bond</keyword>
<keyword evidence="1" id="KW-0540">Nuclease</keyword>
<dbReference type="GO" id="GO:0016788">
    <property type="term" value="F:hydrolase activity, acting on ester bonds"/>
    <property type="evidence" value="ECO:0007669"/>
    <property type="project" value="InterPro"/>
</dbReference>
<organism evidence="8 9">
    <name type="scientific">Pseudoteredinibacter isoporae</name>
    <dbReference type="NCBI Taxonomy" id="570281"/>
    <lineage>
        <taxon>Bacteria</taxon>
        <taxon>Pseudomonadati</taxon>
        <taxon>Pseudomonadota</taxon>
        <taxon>Gammaproteobacteria</taxon>
        <taxon>Cellvibrionales</taxon>
        <taxon>Cellvibrionaceae</taxon>
        <taxon>Pseudoteredinibacter</taxon>
    </lineage>
</organism>
<dbReference type="Proteomes" id="UP000528457">
    <property type="component" value="Unassembled WGS sequence"/>
</dbReference>
<dbReference type="EMBL" id="JACHHT010000001">
    <property type="protein sequence ID" value="MBB6520889.1"/>
    <property type="molecule type" value="Genomic_DNA"/>
</dbReference>
<keyword evidence="3" id="KW-0255">Endonuclease</keyword>
<evidence type="ECO:0000313" key="9">
    <source>
        <dbReference type="Proteomes" id="UP000528457"/>
    </source>
</evidence>
<dbReference type="GO" id="GO:0046872">
    <property type="term" value="F:metal ion binding"/>
    <property type="evidence" value="ECO:0007669"/>
    <property type="project" value="UniProtKB-KW"/>
</dbReference>
<dbReference type="GO" id="GO:0003676">
    <property type="term" value="F:nucleic acid binding"/>
    <property type="evidence" value="ECO:0007669"/>
    <property type="project" value="InterPro"/>
</dbReference>
<sequence>MRRISIFISALALSFSAQYAAAWGKQGHRISSQIAEHYLSDEAKAMVESVLGVETLAEASTWPDFMRSNPDTFWQRQSIWLHFVTIPEDERQHNKRGDAISGLKDFTAMVKDKSLPLTERQKALRFLVHIITDLHQPFHAGNGTDRGGNDVKLKFFGEDTNLHSVWDTKLIDHEKLSFTEWTAWLQPKITEQNAKDWCVTDPMVWAKESRGLIDDLYPGRKSLKWQYIYKTRPVLKERLMKGGVRLACYLNEMAAK</sequence>
<dbReference type="CDD" id="cd11010">
    <property type="entry name" value="S1-P1_nuclease"/>
    <property type="match status" value="1"/>
</dbReference>
<dbReference type="Gene3D" id="1.10.575.10">
    <property type="entry name" value="P1 Nuclease"/>
    <property type="match status" value="1"/>
</dbReference>
<evidence type="ECO:0000256" key="3">
    <source>
        <dbReference type="ARBA" id="ARBA00022759"/>
    </source>
</evidence>
<dbReference type="InParanoid" id="A0A7X0JS99"/>
<reference evidence="8 9" key="1">
    <citation type="submission" date="2020-08" db="EMBL/GenBank/DDBJ databases">
        <title>Genomic Encyclopedia of Type Strains, Phase IV (KMG-IV): sequencing the most valuable type-strain genomes for metagenomic binning, comparative biology and taxonomic classification.</title>
        <authorList>
            <person name="Goeker M."/>
        </authorList>
    </citation>
    <scope>NUCLEOTIDE SEQUENCE [LARGE SCALE GENOMIC DNA]</scope>
    <source>
        <strain evidence="8 9">DSM 22368</strain>
    </source>
</reference>
<dbReference type="PANTHER" id="PTHR33146:SF26">
    <property type="entry name" value="ENDONUCLEASE 4"/>
    <property type="match status" value="1"/>
</dbReference>
<keyword evidence="4" id="KW-0378">Hydrolase</keyword>
<evidence type="ECO:0000256" key="6">
    <source>
        <dbReference type="ARBA" id="ARBA00023180"/>
    </source>
</evidence>
<evidence type="ECO:0000256" key="4">
    <source>
        <dbReference type="ARBA" id="ARBA00022801"/>
    </source>
</evidence>
<dbReference type="GO" id="GO:0004519">
    <property type="term" value="F:endonuclease activity"/>
    <property type="evidence" value="ECO:0007669"/>
    <property type="project" value="UniProtKB-KW"/>
</dbReference>
<gene>
    <name evidence="8" type="ORF">HNR48_001167</name>
</gene>
<feature type="signal peptide" evidence="7">
    <location>
        <begin position="1"/>
        <end position="20"/>
    </location>
</feature>
<feature type="chain" id="PRO_5031372799" description="S1/P1 Nuclease" evidence="7">
    <location>
        <begin position="21"/>
        <end position="256"/>
    </location>
</feature>
<evidence type="ECO:0000256" key="7">
    <source>
        <dbReference type="SAM" id="SignalP"/>
    </source>
</evidence>
<dbReference type="SUPFAM" id="SSF48537">
    <property type="entry name" value="Phospholipase C/P1 nuclease"/>
    <property type="match status" value="1"/>
</dbReference>
<accession>A0A7X0JS99</accession>
<keyword evidence="7" id="KW-0732">Signal</keyword>
<evidence type="ECO:0000256" key="5">
    <source>
        <dbReference type="ARBA" id="ARBA00023157"/>
    </source>
</evidence>
<protein>
    <recommendedName>
        <fullName evidence="10">S1/P1 Nuclease</fullName>
    </recommendedName>
</protein>
<name>A0A7X0JS99_9GAMM</name>
<dbReference type="InterPro" id="IPR008947">
    <property type="entry name" value="PLipase_C/P1_nuclease_dom_sf"/>
</dbReference>